<dbReference type="EMBL" id="JAAGOB010000002">
    <property type="protein sequence ID" value="NED94745.1"/>
    <property type="molecule type" value="Genomic_DNA"/>
</dbReference>
<keyword evidence="4" id="KW-1185">Reference proteome</keyword>
<keyword evidence="1" id="KW-0560">Oxidoreductase</keyword>
<proteinExistence type="predicted"/>
<dbReference type="Pfam" id="PF00296">
    <property type="entry name" value="Bac_luciferase"/>
    <property type="match status" value="1"/>
</dbReference>
<dbReference type="CDD" id="cd01097">
    <property type="entry name" value="Tetrahydromethanopterin_reductase"/>
    <property type="match status" value="1"/>
</dbReference>
<evidence type="ECO:0000313" key="3">
    <source>
        <dbReference type="EMBL" id="NED94745.1"/>
    </source>
</evidence>
<name>A0A6N9YII2_9ACTN</name>
<dbReference type="Proteomes" id="UP000469185">
    <property type="component" value="Unassembled WGS sequence"/>
</dbReference>
<dbReference type="PANTHER" id="PTHR43244">
    <property type="match status" value="1"/>
</dbReference>
<evidence type="ECO:0000256" key="1">
    <source>
        <dbReference type="ARBA" id="ARBA00023002"/>
    </source>
</evidence>
<comment type="caution">
    <text evidence="3">The sequence shown here is derived from an EMBL/GenBank/DDBJ whole genome shotgun (WGS) entry which is preliminary data.</text>
</comment>
<dbReference type="InterPro" id="IPR050564">
    <property type="entry name" value="F420-G6PD/mer"/>
</dbReference>
<gene>
    <name evidence="3" type="ORF">G1H11_05415</name>
</gene>
<organism evidence="3 4">
    <name type="scientific">Phytoactinopolyspora alkaliphila</name>
    <dbReference type="NCBI Taxonomy" id="1783498"/>
    <lineage>
        <taxon>Bacteria</taxon>
        <taxon>Bacillati</taxon>
        <taxon>Actinomycetota</taxon>
        <taxon>Actinomycetes</taxon>
        <taxon>Jiangellales</taxon>
        <taxon>Jiangellaceae</taxon>
        <taxon>Phytoactinopolyspora</taxon>
    </lineage>
</organism>
<reference evidence="3 4" key="1">
    <citation type="submission" date="2020-02" db="EMBL/GenBank/DDBJ databases">
        <authorList>
            <person name="Li X.-J."/>
            <person name="Feng X.-M."/>
        </authorList>
    </citation>
    <scope>NUCLEOTIDE SEQUENCE [LARGE SCALE GENOMIC DNA]</scope>
    <source>
        <strain evidence="3 4">CGMCC 4.7225</strain>
    </source>
</reference>
<protein>
    <submittedName>
        <fullName evidence="3">LLM class flavin-dependent oxidoreductase</fullName>
    </submittedName>
</protein>
<evidence type="ECO:0000259" key="2">
    <source>
        <dbReference type="Pfam" id="PF00296"/>
    </source>
</evidence>
<dbReference type="InterPro" id="IPR036661">
    <property type="entry name" value="Luciferase-like_sf"/>
</dbReference>
<dbReference type="PANTHER" id="PTHR43244:SF1">
    <property type="entry name" value="5,10-METHYLENETETRAHYDROMETHANOPTERIN REDUCTASE"/>
    <property type="match status" value="1"/>
</dbReference>
<evidence type="ECO:0000313" key="4">
    <source>
        <dbReference type="Proteomes" id="UP000469185"/>
    </source>
</evidence>
<dbReference type="InterPro" id="IPR011251">
    <property type="entry name" value="Luciferase-like_dom"/>
</dbReference>
<feature type="domain" description="Luciferase-like" evidence="2">
    <location>
        <begin position="11"/>
        <end position="293"/>
    </location>
</feature>
<dbReference type="RefSeq" id="WP_163816754.1">
    <property type="nucleotide sequence ID" value="NZ_JAAGOB010000002.1"/>
</dbReference>
<accession>A0A6N9YII2</accession>
<sequence length="319" mass="34069">MRLALAVSGKRTARDAVHVAQLAEEHGLDEVWLTEDYVERGAFAVAGAVLAATRTVTVGIGVVNPWTRHPVLTAMEAGALQELAPGRVVLGLGASNARWMEHQLGIPFVRPLTRLRDSVRMVRSALDEGVVDHDGEYGRVRADMSFRPPGSVPVVLGVKGPRALELAGEVADGVLLSVLSSPAYVSWALDRIGTTLPRGVASYVAVSYDPDRAVARDRIRPFAATFLGIHGDHSITRVAGLDPLQAAALRDGWHAGAPRVDLVNDDVLDTFTVAGDRDDLATGLHRLVNAGLDVAVVHDQMEPDLPALLDAVRAAVRLR</sequence>
<dbReference type="Gene3D" id="3.20.20.30">
    <property type="entry name" value="Luciferase-like domain"/>
    <property type="match status" value="1"/>
</dbReference>
<dbReference type="AlphaFoldDB" id="A0A6N9YII2"/>
<dbReference type="SUPFAM" id="SSF51679">
    <property type="entry name" value="Bacterial luciferase-like"/>
    <property type="match status" value="1"/>
</dbReference>
<dbReference type="GO" id="GO:0016705">
    <property type="term" value="F:oxidoreductase activity, acting on paired donors, with incorporation or reduction of molecular oxygen"/>
    <property type="evidence" value="ECO:0007669"/>
    <property type="project" value="InterPro"/>
</dbReference>